<dbReference type="Proteomes" id="UP000641454">
    <property type="component" value="Unassembled WGS sequence"/>
</dbReference>
<proteinExistence type="predicted"/>
<gene>
    <name evidence="1" type="ORF">H8R25_12920</name>
</gene>
<name>A0A923SG50_9FLAO</name>
<protein>
    <submittedName>
        <fullName evidence="1">Uncharacterized protein</fullName>
    </submittedName>
</protein>
<dbReference type="AlphaFoldDB" id="A0A923SG50"/>
<sequence length="76" mass="9078">MNYNTQLCNTAWEKNYWHELRSVRVFDSKTVTVIFFGALAKEWQLKCKTFFLKRTKKNVLVIENVISEMKQTKMLG</sequence>
<dbReference type="EMBL" id="JACRUL010000035">
    <property type="protein sequence ID" value="MBC5845336.1"/>
    <property type="molecule type" value="Genomic_DNA"/>
</dbReference>
<evidence type="ECO:0000313" key="2">
    <source>
        <dbReference type="Proteomes" id="UP000641454"/>
    </source>
</evidence>
<dbReference type="RefSeq" id="WP_187038208.1">
    <property type="nucleotide sequence ID" value="NZ_JACRUL010000035.1"/>
</dbReference>
<evidence type="ECO:0000313" key="1">
    <source>
        <dbReference type="EMBL" id="MBC5845336.1"/>
    </source>
</evidence>
<keyword evidence="2" id="KW-1185">Reference proteome</keyword>
<accession>A0A923SG50</accession>
<comment type="caution">
    <text evidence="1">The sequence shown here is derived from an EMBL/GenBank/DDBJ whole genome shotgun (WGS) entry which is preliminary data.</text>
</comment>
<reference evidence="1 2" key="1">
    <citation type="submission" date="2020-08" db="EMBL/GenBank/DDBJ databases">
        <title>Description of novel Flavobacterium F-392 isolate.</title>
        <authorList>
            <person name="Saticioglu I.B."/>
            <person name="Duman M."/>
            <person name="Altun S."/>
        </authorList>
    </citation>
    <scope>NUCLEOTIDE SEQUENCE [LARGE SCALE GENOMIC DNA]</scope>
    <source>
        <strain evidence="1 2">F-392</strain>
    </source>
</reference>
<organism evidence="1 2">
    <name type="scientific">Flavobacterium muglaense</name>
    <dbReference type="NCBI Taxonomy" id="2764716"/>
    <lineage>
        <taxon>Bacteria</taxon>
        <taxon>Pseudomonadati</taxon>
        <taxon>Bacteroidota</taxon>
        <taxon>Flavobacteriia</taxon>
        <taxon>Flavobacteriales</taxon>
        <taxon>Flavobacteriaceae</taxon>
        <taxon>Flavobacterium</taxon>
    </lineage>
</organism>